<evidence type="ECO:0000313" key="1">
    <source>
        <dbReference type="EnsemblMetazoa" id="AALB014536-PA"/>
    </source>
</evidence>
<evidence type="ECO:0000313" key="2">
    <source>
        <dbReference type="Proteomes" id="UP000069272"/>
    </source>
</evidence>
<sequence length="42" mass="4429">MCRNRPGGLRTAFPTNANPRVSETPVCAGPEPIPFSGSSVRT</sequence>
<proteinExistence type="predicted"/>
<organism evidence="1 2">
    <name type="scientific">Anopheles albimanus</name>
    <name type="common">New world malaria mosquito</name>
    <dbReference type="NCBI Taxonomy" id="7167"/>
    <lineage>
        <taxon>Eukaryota</taxon>
        <taxon>Metazoa</taxon>
        <taxon>Ecdysozoa</taxon>
        <taxon>Arthropoda</taxon>
        <taxon>Hexapoda</taxon>
        <taxon>Insecta</taxon>
        <taxon>Pterygota</taxon>
        <taxon>Neoptera</taxon>
        <taxon>Endopterygota</taxon>
        <taxon>Diptera</taxon>
        <taxon>Nematocera</taxon>
        <taxon>Culicoidea</taxon>
        <taxon>Culicidae</taxon>
        <taxon>Anophelinae</taxon>
        <taxon>Anopheles</taxon>
    </lineage>
</organism>
<name>A0A182FY30_ANOAL</name>
<reference evidence="1" key="2">
    <citation type="submission" date="2022-08" db="UniProtKB">
        <authorList>
            <consortium name="EnsemblMetazoa"/>
        </authorList>
    </citation>
    <scope>IDENTIFICATION</scope>
    <source>
        <strain evidence="1">STECLA/ALBI9_A</strain>
    </source>
</reference>
<dbReference type="AlphaFoldDB" id="A0A182FY30"/>
<dbReference type="Proteomes" id="UP000069272">
    <property type="component" value="Chromosome 3L"/>
</dbReference>
<dbReference type="VEuPathDB" id="VectorBase:AALB014536"/>
<reference evidence="1 2" key="1">
    <citation type="journal article" date="2017" name="G3 (Bethesda)">
        <title>The Physical Genome Mapping of Anopheles albimanus Corrected Scaffold Misassemblies and Identified Interarm Rearrangements in Genus Anopheles.</title>
        <authorList>
            <person name="Artemov G.N."/>
            <person name="Peery A.N."/>
            <person name="Jiang X."/>
            <person name="Tu Z."/>
            <person name="Stegniy V.N."/>
            <person name="Sharakhova M.V."/>
            <person name="Sharakhov I.V."/>
        </authorList>
    </citation>
    <scope>NUCLEOTIDE SEQUENCE [LARGE SCALE GENOMIC DNA]</scope>
    <source>
        <strain evidence="1 2">ALBI9_A</strain>
    </source>
</reference>
<dbReference type="EnsemblMetazoa" id="AALB014536-RA">
    <property type="protein sequence ID" value="AALB014536-PA"/>
    <property type="gene ID" value="AALB014536"/>
</dbReference>
<keyword evidence="2" id="KW-1185">Reference proteome</keyword>
<protein>
    <submittedName>
        <fullName evidence="1">Uncharacterized protein</fullName>
    </submittedName>
</protein>
<accession>A0A182FY30</accession>